<dbReference type="InterPro" id="IPR002645">
    <property type="entry name" value="STAS_dom"/>
</dbReference>
<keyword evidence="3" id="KW-1185">Reference proteome</keyword>
<dbReference type="Pfam" id="PF13466">
    <property type="entry name" value="STAS_2"/>
    <property type="match status" value="1"/>
</dbReference>
<accession>A0ABQ4BG79</accession>
<dbReference type="Proteomes" id="UP000624709">
    <property type="component" value="Unassembled WGS sequence"/>
</dbReference>
<dbReference type="RefSeq" id="WP_203827835.1">
    <property type="nucleotide sequence ID" value="NZ_BAAATY010000026.1"/>
</dbReference>
<dbReference type="InterPro" id="IPR052746">
    <property type="entry name" value="MlaB_ABC_Transporter"/>
</dbReference>
<organism evidence="2 3">
    <name type="scientific">Actinoplanes palleronii</name>
    <dbReference type="NCBI Taxonomy" id="113570"/>
    <lineage>
        <taxon>Bacteria</taxon>
        <taxon>Bacillati</taxon>
        <taxon>Actinomycetota</taxon>
        <taxon>Actinomycetes</taxon>
        <taxon>Micromonosporales</taxon>
        <taxon>Micromonosporaceae</taxon>
        <taxon>Actinoplanes</taxon>
    </lineage>
</organism>
<dbReference type="PROSITE" id="PS50801">
    <property type="entry name" value="STAS"/>
    <property type="match status" value="1"/>
</dbReference>
<dbReference type="InterPro" id="IPR058548">
    <property type="entry name" value="MlaB-like_STAS"/>
</dbReference>
<proteinExistence type="predicted"/>
<reference evidence="2 3" key="1">
    <citation type="submission" date="2021-01" db="EMBL/GenBank/DDBJ databases">
        <title>Whole genome shotgun sequence of Actinoplanes palleronii NBRC 14916.</title>
        <authorList>
            <person name="Komaki H."/>
            <person name="Tamura T."/>
        </authorList>
    </citation>
    <scope>NUCLEOTIDE SEQUENCE [LARGE SCALE GENOMIC DNA]</scope>
    <source>
        <strain evidence="2 3">NBRC 14916</strain>
    </source>
</reference>
<evidence type="ECO:0000313" key="2">
    <source>
        <dbReference type="EMBL" id="GIE69697.1"/>
    </source>
</evidence>
<evidence type="ECO:0000259" key="1">
    <source>
        <dbReference type="PROSITE" id="PS50801"/>
    </source>
</evidence>
<protein>
    <recommendedName>
        <fullName evidence="1">STAS domain-containing protein</fullName>
    </recommendedName>
</protein>
<dbReference type="CDD" id="cd07043">
    <property type="entry name" value="STAS_anti-anti-sigma_factors"/>
    <property type="match status" value="1"/>
</dbReference>
<sequence>MASFETRTATAPGRITLILSGDCDLTVRDQFTAALLDAVSRSTTVFVDVAGVGFLDSTGVHALVTAHHAAQGRGGRLYVINAAGAVAAVLDLTGLGALLRAPADERHHA</sequence>
<dbReference type="InterPro" id="IPR036513">
    <property type="entry name" value="STAS_dom_sf"/>
</dbReference>
<dbReference type="EMBL" id="BOMS01000091">
    <property type="protein sequence ID" value="GIE69697.1"/>
    <property type="molecule type" value="Genomic_DNA"/>
</dbReference>
<dbReference type="Gene3D" id="3.30.750.24">
    <property type="entry name" value="STAS domain"/>
    <property type="match status" value="1"/>
</dbReference>
<dbReference type="PANTHER" id="PTHR35849">
    <property type="entry name" value="BLR2341 PROTEIN"/>
    <property type="match status" value="1"/>
</dbReference>
<dbReference type="PANTHER" id="PTHR35849:SF2">
    <property type="entry name" value="BLR2341 PROTEIN"/>
    <property type="match status" value="1"/>
</dbReference>
<feature type="domain" description="STAS" evidence="1">
    <location>
        <begin position="4"/>
        <end position="109"/>
    </location>
</feature>
<name>A0ABQ4BG79_9ACTN</name>
<comment type="caution">
    <text evidence="2">The sequence shown here is derived from an EMBL/GenBank/DDBJ whole genome shotgun (WGS) entry which is preliminary data.</text>
</comment>
<dbReference type="SUPFAM" id="SSF52091">
    <property type="entry name" value="SpoIIaa-like"/>
    <property type="match status" value="1"/>
</dbReference>
<gene>
    <name evidence="2" type="ORF">Apa02nite_058050</name>
</gene>
<evidence type="ECO:0000313" key="3">
    <source>
        <dbReference type="Proteomes" id="UP000624709"/>
    </source>
</evidence>